<organism evidence="2 3">
    <name type="scientific">Paracoccus phage vB_PmaS-R3</name>
    <dbReference type="NCBI Taxonomy" id="2494563"/>
    <lineage>
        <taxon>Viruses</taxon>
        <taxon>Duplodnaviria</taxon>
        <taxon>Heunggongvirae</taxon>
        <taxon>Uroviricota</taxon>
        <taxon>Caudoviricetes</taxon>
        <taxon>Zhuquevirus</taxon>
        <taxon>Zhuquevirus R3</taxon>
    </lineage>
</organism>
<sequence>MPKFFWYERSSLAKWSPCAASEKPGDRISKGPKRSPVHELKPDEEALSLRLLSKLYPPPVDEATNAPTRDPTLDEIAEAVSDRLKAKLSQT</sequence>
<evidence type="ECO:0000256" key="1">
    <source>
        <dbReference type="SAM" id="MobiDB-lite"/>
    </source>
</evidence>
<dbReference type="EMBL" id="KP162168">
    <property type="protein sequence ID" value="AJD83148.1"/>
    <property type="molecule type" value="Genomic_DNA"/>
</dbReference>
<reference evidence="3" key="1">
    <citation type="submission" date="2014-11" db="EMBL/GenBank/DDBJ databases">
        <title>Complete genome sequence of Paracoccus marcusii phage vB_PmaS_IMEP1 isolated from the South China Sea.</title>
        <authorList>
            <person name="Xu Y."/>
            <person name="Zhang R."/>
            <person name="Jiao N."/>
        </authorList>
    </citation>
    <scope>NUCLEOTIDE SEQUENCE [LARGE SCALE GENOMIC DNA]</scope>
</reference>
<proteinExistence type="predicted"/>
<dbReference type="GeneID" id="23681308"/>
<dbReference type="KEGG" id="vg:23681308"/>
<evidence type="ECO:0000313" key="2">
    <source>
        <dbReference type="EMBL" id="AJD83148.1"/>
    </source>
</evidence>
<dbReference type="Proteomes" id="UP000031732">
    <property type="component" value="Genome"/>
</dbReference>
<keyword evidence="3" id="KW-1185">Reference proteome</keyword>
<protein>
    <submittedName>
        <fullName evidence="2">Uncharacterized protein</fullName>
    </submittedName>
</protein>
<dbReference type="RefSeq" id="YP_009126414.1">
    <property type="nucleotide sequence ID" value="NC_026608.1"/>
</dbReference>
<accession>A0A0B5A2I4</accession>
<evidence type="ECO:0000313" key="3">
    <source>
        <dbReference type="Proteomes" id="UP000031732"/>
    </source>
</evidence>
<name>A0A0B5A2I4_9CAUD</name>
<feature type="region of interest" description="Disordered" evidence="1">
    <location>
        <begin position="18"/>
        <end position="42"/>
    </location>
</feature>
<reference evidence="2 3" key="2">
    <citation type="journal article" date="2015" name="Stand. Genomic Sci.">
        <title>Complete genome sequence of Paracoccus marcusii phage vB_PmaS-R3 isolated from the South China Sea.</title>
        <authorList>
            <person name="Xu Y."/>
            <person name="Zhang R."/>
            <person name="Jiao N."/>
        </authorList>
    </citation>
    <scope>NUCLEOTIDE SEQUENCE [LARGE SCALE GENOMIC DNA]</scope>
</reference>